<dbReference type="UniPathway" id="UPA00070"/>
<evidence type="ECO:0000313" key="12">
    <source>
        <dbReference type="Proteomes" id="UP000292958"/>
    </source>
</evidence>
<dbReference type="PANTHER" id="PTHR48109">
    <property type="entry name" value="DIHYDROOROTATE DEHYDROGENASE (QUINONE), MITOCHONDRIAL-RELATED"/>
    <property type="match status" value="1"/>
</dbReference>
<comment type="pathway">
    <text evidence="2 9">Pyrimidine metabolism; UMP biosynthesis via de novo pathway.</text>
</comment>
<reference evidence="11 12" key="1">
    <citation type="submission" date="2019-02" db="EMBL/GenBank/DDBJ databases">
        <title>Genomic Encyclopedia of Archaeal and Bacterial Type Strains, Phase II (KMG-II): from individual species to whole genera.</title>
        <authorList>
            <person name="Goeker M."/>
        </authorList>
    </citation>
    <scope>NUCLEOTIDE SEQUENCE [LARGE SCALE GENOMIC DNA]</scope>
    <source>
        <strain evidence="11 12">DSM 18101</strain>
    </source>
</reference>
<dbReference type="Pfam" id="PF01180">
    <property type="entry name" value="DHO_dh"/>
    <property type="match status" value="1"/>
</dbReference>
<evidence type="ECO:0000256" key="6">
    <source>
        <dbReference type="ARBA" id="ARBA00022643"/>
    </source>
</evidence>
<keyword evidence="5 9" id="KW-0285">Flavoprotein</keyword>
<dbReference type="InterPro" id="IPR013785">
    <property type="entry name" value="Aldolase_TIM"/>
</dbReference>
<dbReference type="GO" id="GO:0044205">
    <property type="term" value="P:'de novo' UMP biosynthetic process"/>
    <property type="evidence" value="ECO:0007669"/>
    <property type="project" value="UniProtKB-UniRule"/>
</dbReference>
<evidence type="ECO:0000256" key="5">
    <source>
        <dbReference type="ARBA" id="ARBA00022630"/>
    </source>
</evidence>
<feature type="binding site" evidence="9">
    <location>
        <position position="132"/>
    </location>
    <ligand>
        <name>FMN</name>
        <dbReference type="ChEBI" id="CHEBI:58210"/>
    </ligand>
</feature>
<evidence type="ECO:0000259" key="10">
    <source>
        <dbReference type="Pfam" id="PF01180"/>
    </source>
</evidence>
<evidence type="ECO:0000256" key="9">
    <source>
        <dbReference type="HAMAP-Rule" id="MF_00224"/>
    </source>
</evidence>
<dbReference type="AlphaFoldDB" id="A0A4Q7YMW5"/>
<gene>
    <name evidence="9" type="primary">pyrD</name>
    <name evidence="11" type="ORF">BDD14_0410</name>
</gene>
<dbReference type="GO" id="GO:0006207">
    <property type="term" value="P:'de novo' pyrimidine nucleobase biosynthetic process"/>
    <property type="evidence" value="ECO:0007669"/>
    <property type="project" value="TreeGrafter"/>
</dbReference>
<dbReference type="EMBL" id="SHKW01000001">
    <property type="protein sequence ID" value="RZU39082.1"/>
    <property type="molecule type" value="Genomic_DNA"/>
</dbReference>
<feature type="active site" description="Nucleophile" evidence="9">
    <location>
        <position position="135"/>
    </location>
</feature>
<dbReference type="InterPro" id="IPR050074">
    <property type="entry name" value="DHO_dehydrogenase"/>
</dbReference>
<feature type="binding site" evidence="9">
    <location>
        <begin position="270"/>
        <end position="271"/>
    </location>
    <ligand>
        <name>FMN</name>
        <dbReference type="ChEBI" id="CHEBI:58210"/>
    </ligand>
</feature>
<feature type="binding site" evidence="9">
    <location>
        <position position="132"/>
    </location>
    <ligand>
        <name>substrate</name>
    </ligand>
</feature>
<dbReference type="PANTHER" id="PTHR48109:SF1">
    <property type="entry name" value="DIHYDROOROTATE DEHYDROGENASE (FUMARATE)"/>
    <property type="match status" value="1"/>
</dbReference>
<proteinExistence type="inferred from homology"/>
<feature type="domain" description="Dihydroorotate dehydrogenase catalytic" evidence="10">
    <location>
        <begin position="9"/>
        <end position="289"/>
    </location>
</feature>
<dbReference type="InterPro" id="IPR005720">
    <property type="entry name" value="Dihydroorotate_DH_cat"/>
</dbReference>
<feature type="binding site" evidence="9">
    <location>
        <begin position="197"/>
        <end position="198"/>
    </location>
    <ligand>
        <name>substrate</name>
    </ligand>
</feature>
<feature type="binding site" evidence="9">
    <location>
        <position position="170"/>
    </location>
    <ligand>
        <name>FMN</name>
        <dbReference type="ChEBI" id="CHEBI:58210"/>
    </ligand>
</feature>
<keyword evidence="7 9" id="KW-0665">Pyrimidine biosynthesis</keyword>
<dbReference type="EC" id="1.3.-.-" evidence="9"/>
<comment type="catalytic activity">
    <reaction evidence="9">
        <text>(S)-dihydroorotate + A = orotate + AH2</text>
        <dbReference type="Rhea" id="RHEA:18073"/>
        <dbReference type="ChEBI" id="CHEBI:13193"/>
        <dbReference type="ChEBI" id="CHEBI:17499"/>
        <dbReference type="ChEBI" id="CHEBI:30839"/>
        <dbReference type="ChEBI" id="CHEBI:30864"/>
    </reaction>
</comment>
<dbReference type="SUPFAM" id="SSF51395">
    <property type="entry name" value="FMN-linked oxidoreductases"/>
    <property type="match status" value="1"/>
</dbReference>
<keyword evidence="4 9" id="KW-0963">Cytoplasm</keyword>
<dbReference type="GO" id="GO:0005737">
    <property type="term" value="C:cytoplasm"/>
    <property type="evidence" value="ECO:0007669"/>
    <property type="project" value="UniProtKB-SubCell"/>
</dbReference>
<feature type="binding site" evidence="9">
    <location>
        <position position="49"/>
    </location>
    <ligand>
        <name>substrate</name>
    </ligand>
</feature>
<dbReference type="NCBIfam" id="TIGR01037">
    <property type="entry name" value="pyrD_sub1_fam"/>
    <property type="match status" value="1"/>
</dbReference>
<dbReference type="CDD" id="cd04740">
    <property type="entry name" value="DHOD_1B_like"/>
    <property type="match status" value="1"/>
</dbReference>
<evidence type="ECO:0000256" key="1">
    <source>
        <dbReference type="ARBA" id="ARBA00004496"/>
    </source>
</evidence>
<dbReference type="InterPro" id="IPR033888">
    <property type="entry name" value="DHOD_1B"/>
</dbReference>
<keyword evidence="12" id="KW-1185">Reference proteome</keyword>
<name>A0A4Q7YMW5_9BACT</name>
<feature type="binding site" evidence="9">
    <location>
        <position position="25"/>
    </location>
    <ligand>
        <name>FMN</name>
        <dbReference type="ChEBI" id="CHEBI:58210"/>
    </ligand>
</feature>
<feature type="binding site" evidence="9">
    <location>
        <position position="196"/>
    </location>
    <ligand>
        <name>FMN</name>
        <dbReference type="ChEBI" id="CHEBI:58210"/>
    </ligand>
</feature>
<comment type="subcellular location">
    <subcellularLocation>
        <location evidence="1 9">Cytoplasm</location>
    </subcellularLocation>
</comment>
<evidence type="ECO:0000313" key="11">
    <source>
        <dbReference type="EMBL" id="RZU39082.1"/>
    </source>
</evidence>
<dbReference type="Gene3D" id="3.20.20.70">
    <property type="entry name" value="Aldolase class I"/>
    <property type="match status" value="1"/>
</dbReference>
<keyword evidence="6 9" id="KW-0288">FMN</keyword>
<dbReference type="HAMAP" id="MF_00224">
    <property type="entry name" value="DHO_dh_type1"/>
    <property type="match status" value="1"/>
</dbReference>
<comment type="function">
    <text evidence="9">Catalyzes the conversion of dihydroorotate to orotate.</text>
</comment>
<organism evidence="11 12">
    <name type="scientific">Edaphobacter modestus</name>
    <dbReference type="NCBI Taxonomy" id="388466"/>
    <lineage>
        <taxon>Bacteria</taxon>
        <taxon>Pseudomonadati</taxon>
        <taxon>Acidobacteriota</taxon>
        <taxon>Terriglobia</taxon>
        <taxon>Terriglobales</taxon>
        <taxon>Acidobacteriaceae</taxon>
        <taxon>Edaphobacter</taxon>
    </lineage>
</organism>
<dbReference type="FunFam" id="3.20.20.70:FF:000027">
    <property type="entry name" value="Dihydropyrimidine dehydrogenase [NADP(+)]"/>
    <property type="match status" value="1"/>
</dbReference>
<feature type="binding site" evidence="9">
    <location>
        <begin position="49"/>
        <end position="50"/>
    </location>
    <ligand>
        <name>FMN</name>
        <dbReference type="ChEBI" id="CHEBI:58210"/>
    </ligand>
</feature>
<dbReference type="PIRSF" id="PIRSF000164">
    <property type="entry name" value="DHO_oxidase"/>
    <property type="match status" value="1"/>
</dbReference>
<keyword evidence="8 9" id="KW-0560">Oxidoreductase</keyword>
<comment type="cofactor">
    <cofactor evidence="9">
        <name>FMN</name>
        <dbReference type="ChEBI" id="CHEBI:58210"/>
    </cofactor>
    <text evidence="9">Binds 1 FMN per subunit.</text>
</comment>
<dbReference type="NCBIfam" id="NF005574">
    <property type="entry name" value="PRK07259.1"/>
    <property type="match status" value="1"/>
</dbReference>
<comment type="similarity">
    <text evidence="3 9">Belongs to the dihydroorotate dehydrogenase family. Type 1 subfamily.</text>
</comment>
<dbReference type="InterPro" id="IPR024920">
    <property type="entry name" value="Dihydroorotate_DH_1"/>
</dbReference>
<protein>
    <recommendedName>
        <fullName evidence="9">Dihydroorotate dehydrogenase</fullName>
        <shortName evidence="9">DHOD</shortName>
        <shortName evidence="9">DHODase</shortName>
        <shortName evidence="9">DHOdehase</shortName>
        <ecNumber evidence="9">1.3.-.-</ecNumber>
    </recommendedName>
</protein>
<dbReference type="Proteomes" id="UP000292958">
    <property type="component" value="Unassembled WGS sequence"/>
</dbReference>
<evidence type="ECO:0000256" key="2">
    <source>
        <dbReference type="ARBA" id="ARBA00004725"/>
    </source>
</evidence>
<feature type="binding site" evidence="9">
    <location>
        <begin position="248"/>
        <end position="249"/>
    </location>
    <ligand>
        <name>FMN</name>
        <dbReference type="ChEBI" id="CHEBI:58210"/>
    </ligand>
</feature>
<accession>A0A4Q7YMW5</accession>
<evidence type="ECO:0000256" key="4">
    <source>
        <dbReference type="ARBA" id="ARBA00022490"/>
    </source>
</evidence>
<sequence length="308" mass="32519">MSSHGPDMTVNVAGVELRSPVIAASGTFGYGVEFEEIVSLDRIGAFVTKGLSKEPMQGNPTPRIIETAAGMINAIGLQNMGVRPFVEEKLPKLRQMKGAVVIANIFGYTVEDCLDVIRVLNDAEGITMYELNASCPNTSHGGMVFGTDPGLLRELVSRTKEAAKRPLMVKLSPNVTSIGQMAKVAEEAGADAVSLVNTFVSLAIDLETKRPRIANVTGGLSGPAIKPIAVRMVYEVAEAVKIPVVGMGGIVRAEDAVEFMMAGATAVQVGTASYADPRAVENIANGMKKWCASHQVERVCSLTGSVVL</sequence>
<evidence type="ECO:0000256" key="7">
    <source>
        <dbReference type="ARBA" id="ARBA00022975"/>
    </source>
</evidence>
<feature type="binding site" evidence="9">
    <location>
        <position position="104"/>
    </location>
    <ligand>
        <name>FMN</name>
        <dbReference type="ChEBI" id="CHEBI:58210"/>
    </ligand>
</feature>
<feature type="binding site" evidence="9">
    <location>
        <begin position="73"/>
        <end position="77"/>
    </location>
    <ligand>
        <name>substrate</name>
    </ligand>
</feature>
<dbReference type="InterPro" id="IPR012135">
    <property type="entry name" value="Dihydroorotate_DH_1_2"/>
</dbReference>
<dbReference type="InterPro" id="IPR049622">
    <property type="entry name" value="Dihydroorotate_DH_I"/>
</dbReference>
<dbReference type="GO" id="GO:0004152">
    <property type="term" value="F:dihydroorotate dehydrogenase activity"/>
    <property type="evidence" value="ECO:0007669"/>
    <property type="project" value="UniProtKB-UniRule"/>
</dbReference>
<comment type="caution">
    <text evidence="11">The sequence shown here is derived from an EMBL/GenBank/DDBJ whole genome shotgun (WGS) entry which is preliminary data.</text>
</comment>
<evidence type="ECO:0000256" key="3">
    <source>
        <dbReference type="ARBA" id="ARBA00008008"/>
    </source>
</evidence>
<feature type="binding site" evidence="9">
    <location>
        <position position="222"/>
    </location>
    <ligand>
        <name>FMN</name>
        <dbReference type="ChEBI" id="CHEBI:58210"/>
    </ligand>
</feature>
<evidence type="ECO:0000256" key="8">
    <source>
        <dbReference type="ARBA" id="ARBA00023002"/>
    </source>
</evidence>